<dbReference type="AlphaFoldDB" id="A0A9J6ZP16"/>
<dbReference type="InterPro" id="IPR003961">
    <property type="entry name" value="FN3_dom"/>
</dbReference>
<dbReference type="CDD" id="cd12967">
    <property type="entry name" value="CBM_SusE-F_like_u1"/>
    <property type="match status" value="1"/>
</dbReference>
<accession>A0A9J6ZP16</accession>
<dbReference type="GO" id="GO:0019867">
    <property type="term" value="C:outer membrane"/>
    <property type="evidence" value="ECO:0007669"/>
    <property type="project" value="InterPro"/>
</dbReference>
<dbReference type="SUPFAM" id="SSF49265">
    <property type="entry name" value="Fibronectin type III"/>
    <property type="match status" value="1"/>
</dbReference>
<dbReference type="InterPro" id="IPR036116">
    <property type="entry name" value="FN3_sf"/>
</dbReference>
<evidence type="ECO:0000259" key="2">
    <source>
        <dbReference type="PROSITE" id="PS50853"/>
    </source>
</evidence>
<dbReference type="Gene3D" id="2.60.40.3620">
    <property type="match status" value="3"/>
</dbReference>
<feature type="domain" description="Fibronectin type-III" evidence="2">
    <location>
        <begin position="230"/>
        <end position="329"/>
    </location>
</feature>
<reference evidence="3" key="2">
    <citation type="submission" date="2022-06" db="EMBL/GenBank/DDBJ databases">
        <title>Xiashengella guii gen. nov. sp. nov., a bacterium isolated form anaerobic digestion tank.</title>
        <authorList>
            <person name="Huang H."/>
        </authorList>
    </citation>
    <scope>NUCLEOTIDE SEQUENCE</scope>
    <source>
        <strain evidence="3">Ai-910</strain>
    </source>
</reference>
<evidence type="ECO:0000256" key="1">
    <source>
        <dbReference type="SAM" id="SignalP"/>
    </source>
</evidence>
<feature type="chain" id="PRO_5039913222" evidence="1">
    <location>
        <begin position="20"/>
        <end position="608"/>
    </location>
</feature>
<dbReference type="PROSITE" id="PS51257">
    <property type="entry name" value="PROKAR_LIPOPROTEIN"/>
    <property type="match status" value="1"/>
</dbReference>
<sequence>MKRIYNVLGSMVAMVAILAACTEDITDLRLEPGITSLQKQNVTATTADVEAYVPSGINAFSEIGVAYGLTENPTVDDNKAVFSGKLEKAMFTVTLTGLDYATTYYARAYGVYADGVKYGTQLSFTTLPRAPMVELSEVTQELGDMATFKATVTDAGRGTILERGVVYGTVADVTVDNGEKLVDDGAELGEYTGVIEDLMGNTKYYVRAYARNEGGVGYSEAIELDIPKLTPYLSSDVVSAITKTTATFHGKIVKDGGAEVTSFGFVWSLNPNPDIEDSKVELTEAGEDGWFIYTAEELEENTKYYVRPYAINSEGIGYGPEVIFTTLADITKLYVVGDYNGWTNDKNVETEYIISTAESAGEAEGYIYLKAGGIKFIMELGSWDDATTFGDDGSGKLTNSGGNISIPEDGYYKLTANLSTMTYSILKLDWGIVGNATPGGWDADTPLAYDAELRILYGGFTLTDGELKFRANNNWAYNFGSNDADGNLQPDGENIEIVAGDYAVTLDLSTPHEYTYRLDTWGVIGNATPGQWSDDTDMTWDADAGVFTVTMDLEAGEFKFRANNAWVYDLGGPLDSLVPGGGNISVSEAGNYTITLDPWKRKATMTKN</sequence>
<proteinExistence type="predicted"/>
<evidence type="ECO:0000313" key="4">
    <source>
        <dbReference type="Proteomes" id="UP001056426"/>
    </source>
</evidence>
<evidence type="ECO:0000313" key="3">
    <source>
        <dbReference type="EMBL" id="URW79262.1"/>
    </source>
</evidence>
<name>A0A9J6ZP16_9BACT</name>
<dbReference type="CDD" id="cd12956">
    <property type="entry name" value="CBM_SusE-F_like"/>
    <property type="match status" value="2"/>
</dbReference>
<reference evidence="3" key="1">
    <citation type="submission" date="2022-05" db="EMBL/GenBank/DDBJ databases">
        <authorList>
            <person name="Sun X."/>
        </authorList>
    </citation>
    <scope>NUCLEOTIDE SEQUENCE</scope>
    <source>
        <strain evidence="3">Ai-910</strain>
    </source>
</reference>
<dbReference type="GO" id="GO:2001070">
    <property type="term" value="F:starch binding"/>
    <property type="evidence" value="ECO:0007669"/>
    <property type="project" value="InterPro"/>
</dbReference>
<protein>
    <submittedName>
        <fullName evidence="3">SusF/SusE family outer membrane protein</fullName>
    </submittedName>
</protein>
<dbReference type="RefSeq" id="WP_250723014.1">
    <property type="nucleotide sequence ID" value="NZ_CP098400.1"/>
</dbReference>
<gene>
    <name evidence="3" type="ORF">M9189_10390</name>
</gene>
<dbReference type="PROSITE" id="PS50853">
    <property type="entry name" value="FN3"/>
    <property type="match status" value="1"/>
</dbReference>
<keyword evidence="1" id="KW-0732">Signal</keyword>
<keyword evidence="4" id="KW-1185">Reference proteome</keyword>
<organism evidence="3 4">
    <name type="scientific">Xiashengella succiniciproducens</name>
    <dbReference type="NCBI Taxonomy" id="2949635"/>
    <lineage>
        <taxon>Bacteria</taxon>
        <taxon>Pseudomonadati</taxon>
        <taxon>Bacteroidota</taxon>
        <taxon>Bacteroidia</taxon>
        <taxon>Marinilabiliales</taxon>
        <taxon>Marinilabiliaceae</taxon>
        <taxon>Xiashengella</taxon>
    </lineage>
</organism>
<dbReference type="EMBL" id="CP098400">
    <property type="protein sequence ID" value="URW79262.1"/>
    <property type="molecule type" value="Genomic_DNA"/>
</dbReference>
<dbReference type="Proteomes" id="UP001056426">
    <property type="component" value="Chromosome"/>
</dbReference>
<feature type="signal peptide" evidence="1">
    <location>
        <begin position="1"/>
        <end position="19"/>
    </location>
</feature>
<dbReference type="KEGG" id="alkq:M9189_10390"/>